<reference evidence="3" key="1">
    <citation type="submission" date="2022-10" db="EMBL/GenBank/DDBJ databases">
        <title>Culturing micro-colonial fungi from biological soil crusts in the Mojave desert and describing Neophaeococcomyces mojavensis, and introducing the new genera and species Taxawa tesnikishii.</title>
        <authorList>
            <person name="Kurbessoian T."/>
            <person name="Stajich J.E."/>
        </authorList>
    </citation>
    <scope>NUCLEOTIDE SEQUENCE</scope>
    <source>
        <strain evidence="3">TK_35</strain>
    </source>
</reference>
<dbReference type="EMBL" id="JAPDRN010000096">
    <property type="protein sequence ID" value="KAJ9624246.1"/>
    <property type="molecule type" value="Genomic_DNA"/>
</dbReference>
<dbReference type="AlphaFoldDB" id="A0AA38XVI9"/>
<sequence length="307" mass="33669">MGARDDMRDHHRPAKELFMFNTLLVALDGGPQHDRVLDLAAAMAGPRSRLHLLCVLDPEFALAADATDADRREYPAAAKQQAHAEAVLADALAELRERGVDAIAQLPSGDPGEVISAQARRLQCDLIVIGHRHLSRLQRLFEPSVGQWTIDHAPCPVLVEIRDRYRAFGRQFSRGEQALLAALRQLGDPALQAQGLVQLAALGLDVEGCDAFRELLPLLATPHAPIELLPAGSPFISASELDLLVCLLRIAQWRHARPREDDVLAPLRRQLACCAAAVHATPLTLRQRSLSPVGLRLLDPAGWLRQR</sequence>
<evidence type="ECO:0000256" key="1">
    <source>
        <dbReference type="ARBA" id="ARBA00008791"/>
    </source>
</evidence>
<dbReference type="CDD" id="cd00293">
    <property type="entry name" value="USP-like"/>
    <property type="match status" value="1"/>
</dbReference>
<organism evidence="3">
    <name type="scientific">Knufia peltigerae</name>
    <dbReference type="NCBI Taxonomy" id="1002370"/>
    <lineage>
        <taxon>Eukaryota</taxon>
        <taxon>Fungi</taxon>
        <taxon>Dikarya</taxon>
        <taxon>Ascomycota</taxon>
        <taxon>Pezizomycotina</taxon>
        <taxon>Eurotiomycetes</taxon>
        <taxon>Chaetothyriomycetidae</taxon>
        <taxon>Chaetothyriales</taxon>
        <taxon>Trichomeriaceae</taxon>
        <taxon>Knufia</taxon>
    </lineage>
</organism>
<dbReference type="Pfam" id="PF00582">
    <property type="entry name" value="Usp"/>
    <property type="match status" value="1"/>
</dbReference>
<gene>
    <name evidence="3" type="ORF">H2204_010953</name>
</gene>
<dbReference type="InterPro" id="IPR006015">
    <property type="entry name" value="Universal_stress_UspA"/>
</dbReference>
<dbReference type="PANTHER" id="PTHR46268">
    <property type="entry name" value="STRESS RESPONSE PROTEIN NHAX"/>
    <property type="match status" value="1"/>
</dbReference>
<dbReference type="PANTHER" id="PTHR46268:SF15">
    <property type="entry name" value="UNIVERSAL STRESS PROTEIN HP_0031"/>
    <property type="match status" value="1"/>
</dbReference>
<dbReference type="InterPro" id="IPR014729">
    <property type="entry name" value="Rossmann-like_a/b/a_fold"/>
</dbReference>
<accession>A0AA38XVI9</accession>
<dbReference type="Gene3D" id="3.40.50.620">
    <property type="entry name" value="HUPs"/>
    <property type="match status" value="1"/>
</dbReference>
<dbReference type="InterPro" id="IPR006016">
    <property type="entry name" value="UspA"/>
</dbReference>
<comment type="similarity">
    <text evidence="1">Belongs to the universal stress protein A family.</text>
</comment>
<comment type="caution">
    <text evidence="3">The sequence shown here is derived from an EMBL/GenBank/DDBJ whole genome shotgun (WGS) entry which is preliminary data.</text>
</comment>
<protein>
    <recommendedName>
        <fullName evidence="2">UspA domain-containing protein</fullName>
    </recommendedName>
</protein>
<feature type="domain" description="UspA" evidence="2">
    <location>
        <begin position="19"/>
        <end position="159"/>
    </location>
</feature>
<evidence type="ECO:0000313" key="3">
    <source>
        <dbReference type="EMBL" id="KAJ9624246.1"/>
    </source>
</evidence>
<name>A0AA38XVI9_9EURO</name>
<dbReference type="SUPFAM" id="SSF52402">
    <property type="entry name" value="Adenine nucleotide alpha hydrolases-like"/>
    <property type="match status" value="1"/>
</dbReference>
<proteinExistence type="inferred from homology"/>
<evidence type="ECO:0000259" key="2">
    <source>
        <dbReference type="Pfam" id="PF00582"/>
    </source>
</evidence>
<dbReference type="PRINTS" id="PR01438">
    <property type="entry name" value="UNVRSLSTRESS"/>
</dbReference>